<evidence type="ECO:0000313" key="2">
    <source>
        <dbReference type="Proteomes" id="UP000603453"/>
    </source>
</evidence>
<comment type="caution">
    <text evidence="1">The sequence shown here is derived from an EMBL/GenBank/DDBJ whole genome shotgun (WGS) entry which is preliminary data.</text>
</comment>
<organism evidence="1 2">
    <name type="scientific">Mucor saturninus</name>
    <dbReference type="NCBI Taxonomy" id="64648"/>
    <lineage>
        <taxon>Eukaryota</taxon>
        <taxon>Fungi</taxon>
        <taxon>Fungi incertae sedis</taxon>
        <taxon>Mucoromycota</taxon>
        <taxon>Mucoromycotina</taxon>
        <taxon>Mucoromycetes</taxon>
        <taxon>Mucorales</taxon>
        <taxon>Mucorineae</taxon>
        <taxon>Mucoraceae</taxon>
        <taxon>Mucor</taxon>
    </lineage>
</organism>
<dbReference type="AlphaFoldDB" id="A0A8H7V1T2"/>
<name>A0A8H7V1T2_9FUNG</name>
<dbReference type="Proteomes" id="UP000603453">
    <property type="component" value="Unassembled WGS sequence"/>
</dbReference>
<protein>
    <submittedName>
        <fullName evidence="1">Uncharacterized protein</fullName>
    </submittedName>
</protein>
<dbReference type="OrthoDB" id="2226573at2759"/>
<keyword evidence="2" id="KW-1185">Reference proteome</keyword>
<reference evidence="1" key="1">
    <citation type="submission" date="2020-12" db="EMBL/GenBank/DDBJ databases">
        <title>Metabolic potential, ecology and presence of endohyphal bacteria is reflected in genomic diversity of Mucoromycotina.</title>
        <authorList>
            <person name="Muszewska A."/>
            <person name="Okrasinska A."/>
            <person name="Steczkiewicz K."/>
            <person name="Drgas O."/>
            <person name="Orlowska M."/>
            <person name="Perlinska-Lenart U."/>
            <person name="Aleksandrzak-Piekarczyk T."/>
            <person name="Szatraj K."/>
            <person name="Zielenkiewicz U."/>
            <person name="Pilsyk S."/>
            <person name="Malc E."/>
            <person name="Mieczkowski P."/>
            <person name="Kruszewska J.S."/>
            <person name="Biernat P."/>
            <person name="Pawlowska J."/>
        </authorList>
    </citation>
    <scope>NUCLEOTIDE SEQUENCE</scope>
    <source>
        <strain evidence="1">WA0000017839</strain>
    </source>
</reference>
<evidence type="ECO:0000313" key="1">
    <source>
        <dbReference type="EMBL" id="KAG2198369.1"/>
    </source>
</evidence>
<accession>A0A8H7V1T2</accession>
<gene>
    <name evidence="1" type="ORF">INT47_009774</name>
</gene>
<sequence length="78" mass="9062">MDISDSSEGSHLAQIDDNQQNYIVKLSTNNPMTQQIEHYECQDLECIINEFNKVEENTIFLNIVIKEIDEARINYKAV</sequence>
<proteinExistence type="predicted"/>
<dbReference type="EMBL" id="JAEPRD010000112">
    <property type="protein sequence ID" value="KAG2198369.1"/>
    <property type="molecule type" value="Genomic_DNA"/>
</dbReference>